<dbReference type="InterPro" id="IPR006490">
    <property type="entry name" value="Maj_tail_phi13"/>
</dbReference>
<accession>A0A8S5MDA9</accession>
<evidence type="ECO:0000313" key="1">
    <source>
        <dbReference type="EMBL" id="DAD80321.1"/>
    </source>
</evidence>
<reference evidence="1" key="1">
    <citation type="journal article" date="2021" name="Proc. Natl. Acad. Sci. U.S.A.">
        <title>A Catalog of Tens of Thousands of Viruses from Human Metagenomes Reveals Hidden Associations with Chronic Diseases.</title>
        <authorList>
            <person name="Tisza M.J."/>
            <person name="Buck C.B."/>
        </authorList>
    </citation>
    <scope>NUCLEOTIDE SEQUENCE</scope>
    <source>
        <strain evidence="1">CtX581</strain>
    </source>
</reference>
<organism evidence="1">
    <name type="scientific">Siphoviridae sp. ctX581</name>
    <dbReference type="NCBI Taxonomy" id="2826365"/>
    <lineage>
        <taxon>Viruses</taxon>
        <taxon>Duplodnaviria</taxon>
        <taxon>Heunggongvirae</taxon>
        <taxon>Uroviricota</taxon>
        <taxon>Caudoviricetes</taxon>
    </lineage>
</organism>
<name>A0A8S5MDA9_9CAUD</name>
<dbReference type="EMBL" id="BK014883">
    <property type="protein sequence ID" value="DAD80321.1"/>
    <property type="molecule type" value="Genomic_DNA"/>
</dbReference>
<protein>
    <submittedName>
        <fullName evidence="1">Tail tube protein</fullName>
    </submittedName>
</protein>
<sequence length="209" mass="22572">MVNYRGEAKIGVENLEFAQLDDAGFVVGETVKLPGTTQIKTSISSENATLSADNGPYLSLSSGIEKVTETINNYFITPEVKRLMLGVQYALGTEIYGEKTLPNPVASLYSSKLAKSGKNVWVACLEGRFKFPSGESKTLGSGAPDPATEEVEGEFIMKPVGDTKQIMLIGYESDPDFDLATFRSLVFPKNDSELTAAWAKVKAKLNPSS</sequence>
<dbReference type="NCBIfam" id="TIGR01603">
    <property type="entry name" value="maj_tail_phi13"/>
    <property type="match status" value="1"/>
</dbReference>
<proteinExistence type="predicted"/>